<keyword evidence="2" id="KW-1185">Reference proteome</keyword>
<reference evidence="1 2" key="2">
    <citation type="journal article" date="2022" name="Mol. Ecol. Resour.">
        <title>The genomes of chicory, endive, great burdock and yacon provide insights into Asteraceae paleo-polyploidization history and plant inulin production.</title>
        <authorList>
            <person name="Fan W."/>
            <person name="Wang S."/>
            <person name="Wang H."/>
            <person name="Wang A."/>
            <person name="Jiang F."/>
            <person name="Liu H."/>
            <person name="Zhao H."/>
            <person name="Xu D."/>
            <person name="Zhang Y."/>
        </authorList>
    </citation>
    <scope>NUCLEOTIDE SEQUENCE [LARGE SCALE GENOMIC DNA]</scope>
    <source>
        <strain evidence="2">cv. Yunnan</strain>
        <tissue evidence="1">Leaves</tissue>
    </source>
</reference>
<comment type="caution">
    <text evidence="1">The sequence shown here is derived from an EMBL/GenBank/DDBJ whole genome shotgun (WGS) entry which is preliminary data.</text>
</comment>
<organism evidence="1 2">
    <name type="scientific">Smallanthus sonchifolius</name>
    <dbReference type="NCBI Taxonomy" id="185202"/>
    <lineage>
        <taxon>Eukaryota</taxon>
        <taxon>Viridiplantae</taxon>
        <taxon>Streptophyta</taxon>
        <taxon>Embryophyta</taxon>
        <taxon>Tracheophyta</taxon>
        <taxon>Spermatophyta</taxon>
        <taxon>Magnoliopsida</taxon>
        <taxon>eudicotyledons</taxon>
        <taxon>Gunneridae</taxon>
        <taxon>Pentapetalae</taxon>
        <taxon>asterids</taxon>
        <taxon>campanulids</taxon>
        <taxon>Asterales</taxon>
        <taxon>Asteraceae</taxon>
        <taxon>Asteroideae</taxon>
        <taxon>Heliantheae alliance</taxon>
        <taxon>Millerieae</taxon>
        <taxon>Smallanthus</taxon>
    </lineage>
</organism>
<accession>A0ACB9D4G4</accession>
<reference evidence="2" key="1">
    <citation type="journal article" date="2022" name="Mol. Ecol. Resour.">
        <title>The genomes of chicory, endive, great burdock and yacon provide insights into Asteraceae palaeo-polyploidization history and plant inulin production.</title>
        <authorList>
            <person name="Fan W."/>
            <person name="Wang S."/>
            <person name="Wang H."/>
            <person name="Wang A."/>
            <person name="Jiang F."/>
            <person name="Liu H."/>
            <person name="Zhao H."/>
            <person name="Xu D."/>
            <person name="Zhang Y."/>
        </authorList>
    </citation>
    <scope>NUCLEOTIDE SEQUENCE [LARGE SCALE GENOMIC DNA]</scope>
    <source>
        <strain evidence="2">cv. Yunnan</strain>
    </source>
</reference>
<evidence type="ECO:0000313" key="1">
    <source>
        <dbReference type="EMBL" id="KAI3741452.1"/>
    </source>
</evidence>
<proteinExistence type="predicted"/>
<dbReference type="EMBL" id="CM042037">
    <property type="protein sequence ID" value="KAI3741452.1"/>
    <property type="molecule type" value="Genomic_DNA"/>
</dbReference>
<sequence>MHASQLQRHNLACQNCLLELSQELEIPTDERGELERLEKLVNKYERGLIQQVDWLDRLAFKSMEKIKDLESSKNGSSHLHVDCNWNDGAIIEQYYVSWTSESASAFSLKIGEDRDHDEGS</sequence>
<name>A0ACB9D4G4_9ASTR</name>
<gene>
    <name evidence="1" type="ORF">L1987_59126</name>
</gene>
<dbReference type="Proteomes" id="UP001056120">
    <property type="component" value="Linkage Group LG20"/>
</dbReference>
<evidence type="ECO:0000313" key="2">
    <source>
        <dbReference type="Proteomes" id="UP001056120"/>
    </source>
</evidence>
<protein>
    <submittedName>
        <fullName evidence="1">Uncharacterized protein</fullName>
    </submittedName>
</protein>